<accession>A0ABS5DZ74</accession>
<dbReference type="Proteomes" id="UP000672097">
    <property type="component" value="Unassembled WGS sequence"/>
</dbReference>
<comment type="caution">
    <text evidence="1">The sequence shown here is derived from an EMBL/GenBank/DDBJ whole genome shotgun (WGS) entry which is preliminary data.</text>
</comment>
<evidence type="ECO:0000313" key="2">
    <source>
        <dbReference type="Proteomes" id="UP000672097"/>
    </source>
</evidence>
<gene>
    <name evidence="1" type="ORF">KAK11_14005</name>
</gene>
<organism evidence="1 2">
    <name type="scientific">Ideonella paludis</name>
    <dbReference type="NCBI Taxonomy" id="1233411"/>
    <lineage>
        <taxon>Bacteria</taxon>
        <taxon>Pseudomonadati</taxon>
        <taxon>Pseudomonadota</taxon>
        <taxon>Betaproteobacteria</taxon>
        <taxon>Burkholderiales</taxon>
        <taxon>Sphaerotilaceae</taxon>
        <taxon>Ideonella</taxon>
    </lineage>
</organism>
<sequence length="178" mass="19254">MIELLGTTQFLKDPKLRLEGVSVAGVALGGPAQDVLAKVAVQQARAQIVHSSSWTAQDGAEYFDESGARIPFQEVVGSALSYGGTLNSEGSLGFHIADGRVIGVAVYGHHLQCFGYIKDHDHLLREFGEPDRSVTVEAYGDLMGYEHFYTAAEKVVHWDSGRNRVSLILLGKVAHVTT</sequence>
<reference evidence="1 2" key="1">
    <citation type="submission" date="2021-04" db="EMBL/GenBank/DDBJ databases">
        <title>The genome sequence of type strain Ideonella paludis KCTC 32238.</title>
        <authorList>
            <person name="Liu Y."/>
        </authorList>
    </citation>
    <scope>NUCLEOTIDE SEQUENCE [LARGE SCALE GENOMIC DNA]</scope>
    <source>
        <strain evidence="1 2">KCTC 32238</strain>
    </source>
</reference>
<evidence type="ECO:0000313" key="1">
    <source>
        <dbReference type="EMBL" id="MBQ0936451.1"/>
    </source>
</evidence>
<protein>
    <submittedName>
        <fullName evidence="1">Uncharacterized protein</fullName>
    </submittedName>
</protein>
<dbReference type="EMBL" id="JAGQDG010000005">
    <property type="protein sequence ID" value="MBQ0936451.1"/>
    <property type="molecule type" value="Genomic_DNA"/>
</dbReference>
<dbReference type="RefSeq" id="WP_210809805.1">
    <property type="nucleotide sequence ID" value="NZ_JAGQDG010000005.1"/>
</dbReference>
<proteinExistence type="predicted"/>
<keyword evidence="2" id="KW-1185">Reference proteome</keyword>
<name>A0ABS5DZ74_9BURK</name>